<evidence type="ECO:0000256" key="2">
    <source>
        <dbReference type="SAM" id="MobiDB-lite"/>
    </source>
</evidence>
<comment type="caution">
    <text evidence="4">The sequence shown here is derived from an EMBL/GenBank/DDBJ whole genome shotgun (WGS) entry which is preliminary data.</text>
</comment>
<dbReference type="Pfam" id="PF01844">
    <property type="entry name" value="HNH"/>
    <property type="match status" value="1"/>
</dbReference>
<evidence type="ECO:0000259" key="3">
    <source>
        <dbReference type="SMART" id="SM00507"/>
    </source>
</evidence>
<proteinExistence type="inferred from homology"/>
<comment type="similarity">
    <text evidence="1">Belongs to the Rv1128c/1148c/1588c/1702c/1945/3466 family.</text>
</comment>
<evidence type="ECO:0000313" key="4">
    <source>
        <dbReference type="EMBL" id="MEI4270605.1"/>
    </source>
</evidence>
<keyword evidence="5" id="KW-1185">Reference proteome</keyword>
<dbReference type="EMBL" id="JBAPLU010000002">
    <property type="protein sequence ID" value="MEI4270605.1"/>
    <property type="molecule type" value="Genomic_DNA"/>
</dbReference>
<protein>
    <submittedName>
        <fullName evidence="4">DUF222 domain-containing protein</fullName>
    </submittedName>
</protein>
<dbReference type="SMART" id="SM00507">
    <property type="entry name" value="HNHc"/>
    <property type="match status" value="1"/>
</dbReference>
<dbReference type="Gene3D" id="1.10.30.50">
    <property type="match status" value="1"/>
</dbReference>
<evidence type="ECO:0000256" key="1">
    <source>
        <dbReference type="ARBA" id="ARBA00023450"/>
    </source>
</evidence>
<dbReference type="Proteomes" id="UP001361570">
    <property type="component" value="Unassembled WGS sequence"/>
</dbReference>
<dbReference type="InterPro" id="IPR003870">
    <property type="entry name" value="DUF222"/>
</dbReference>
<feature type="region of interest" description="Disordered" evidence="2">
    <location>
        <begin position="493"/>
        <end position="514"/>
    </location>
</feature>
<name>A0ABU8DP27_9ACTN</name>
<organism evidence="4 5">
    <name type="scientific">Klenkia sesuvii</name>
    <dbReference type="NCBI Taxonomy" id="3103137"/>
    <lineage>
        <taxon>Bacteria</taxon>
        <taxon>Bacillati</taxon>
        <taxon>Actinomycetota</taxon>
        <taxon>Actinomycetes</taxon>
        <taxon>Geodermatophilales</taxon>
        <taxon>Geodermatophilaceae</taxon>
        <taxon>Klenkia</taxon>
    </lineage>
</organism>
<sequence length="557" mass="59688">MPTVLQEKSTVTDLGAPEVVDGVRVPPTKEWEPDRAEDAVPLPELATRLCAGAVAISAATAAWLLLVAEFDRRRGWVVPGVTSCAQWLSWQCGISPGTARDHVRLARTLPALPAVTEQLRSGRISYAKARAIARVADAGSEEMLLRLAEHCTAAQLDKVVAGWRRSDATQTEHARVRSETAEAEARAEALADGATEDDAAAAGREAAAAVWLAAWPDGADPNRPVPQWEQRFDWHDEGDGSVTLRLRLSAEDAAELIGLVEHRAEVLTRRERITRNRSADNGTERDAEAEQVAPDWSDWVAGDDLPDDRTTGGGPHMAAIRRARVTVARTSALLDLGRAGAGAVDTQPGDPARREVVVRVDAAVLADDAAAGQAAIDGVAALTPAQARRLACDAALTVVLVEDGQVLASGRTRRFATTAQRRALLVRDRGCARPGCAETRPERLHAHHLVSWLAGGRTDVDNLVLLCDRCHGLVHDLDLALCRTDDGRLAATTSDGTPVWAPAEPGREPRPLPHDGLPPVWQANGERLGIGYALGVLLDNRAVLRQQQTSRLRAEAA</sequence>
<dbReference type="RefSeq" id="WP_336402748.1">
    <property type="nucleotide sequence ID" value="NZ_JBAPLU010000002.1"/>
</dbReference>
<dbReference type="CDD" id="cd00085">
    <property type="entry name" value="HNHc"/>
    <property type="match status" value="1"/>
</dbReference>
<dbReference type="InterPro" id="IPR002711">
    <property type="entry name" value="HNH"/>
</dbReference>
<feature type="domain" description="HNH nuclease" evidence="3">
    <location>
        <begin position="419"/>
        <end position="472"/>
    </location>
</feature>
<accession>A0ABU8DP27</accession>
<reference evidence="4 5" key="1">
    <citation type="submission" date="2024-03" db="EMBL/GenBank/DDBJ databases">
        <title>Draft genome sequence of Klenkia sp. LSe6-5.</title>
        <authorList>
            <person name="Duangmal K."/>
            <person name="Chantavorakit T."/>
        </authorList>
    </citation>
    <scope>NUCLEOTIDE SEQUENCE [LARGE SCALE GENOMIC DNA]</scope>
    <source>
        <strain evidence="4 5">LSe6-5</strain>
    </source>
</reference>
<dbReference type="InterPro" id="IPR003615">
    <property type="entry name" value="HNH_nuc"/>
</dbReference>
<evidence type="ECO:0000313" key="5">
    <source>
        <dbReference type="Proteomes" id="UP001361570"/>
    </source>
</evidence>
<dbReference type="Pfam" id="PF02720">
    <property type="entry name" value="DUF222"/>
    <property type="match status" value="1"/>
</dbReference>
<gene>
    <name evidence="4" type="ORF">TEK04_02615</name>
</gene>